<comment type="caution">
    <text evidence="1">The sequence shown here is derived from an EMBL/GenBank/DDBJ whole genome shotgun (WGS) entry which is preliminary data.</text>
</comment>
<proteinExistence type="predicted"/>
<dbReference type="AlphaFoldDB" id="G9XSL1"/>
<organism evidence="1 2">
    <name type="scientific">Desulfitobacterium hafniense DP7</name>
    <dbReference type="NCBI Taxonomy" id="537010"/>
    <lineage>
        <taxon>Bacteria</taxon>
        <taxon>Bacillati</taxon>
        <taxon>Bacillota</taxon>
        <taxon>Clostridia</taxon>
        <taxon>Eubacteriales</taxon>
        <taxon>Desulfitobacteriaceae</taxon>
        <taxon>Desulfitobacterium</taxon>
    </lineage>
</organism>
<gene>
    <name evidence="1" type="ORF">HMPREF0322_03905</name>
</gene>
<name>G9XSL1_DESHA</name>
<evidence type="ECO:0000313" key="1">
    <source>
        <dbReference type="EMBL" id="EHL05350.1"/>
    </source>
</evidence>
<dbReference type="PATRIC" id="fig|537010.4.peg.3647"/>
<sequence>MNNPAPLRQTYPGRCFFMLVMRVCQVCDQVLGEMELDDLTSERPDSIINIIGNVAYALCPDCMNELEVGEYRRLN</sequence>
<accession>G9XSL1</accession>
<dbReference type="Proteomes" id="UP000004416">
    <property type="component" value="Unassembled WGS sequence"/>
</dbReference>
<protein>
    <submittedName>
        <fullName evidence="1">Uncharacterized protein</fullName>
    </submittedName>
</protein>
<dbReference type="HOGENOM" id="CLU_199610_0_0_9"/>
<reference evidence="1 2" key="1">
    <citation type="submission" date="2011-08" db="EMBL/GenBank/DDBJ databases">
        <authorList>
            <person name="Weinstock G."/>
            <person name="Sodergren E."/>
            <person name="Clifton S."/>
            <person name="Fulton L."/>
            <person name="Fulton B."/>
            <person name="Courtney L."/>
            <person name="Fronick C."/>
            <person name="Harrison M."/>
            <person name="Strong C."/>
            <person name="Farmer C."/>
            <person name="Delahaunty K."/>
            <person name="Markovic C."/>
            <person name="Hall O."/>
            <person name="Minx P."/>
            <person name="Tomlinson C."/>
            <person name="Mitreva M."/>
            <person name="Hou S."/>
            <person name="Chen J."/>
            <person name="Wollam A."/>
            <person name="Pepin K.H."/>
            <person name="Johnson M."/>
            <person name="Bhonagiri V."/>
            <person name="Zhang X."/>
            <person name="Suruliraj S."/>
            <person name="Warren W."/>
            <person name="Chinwalla A."/>
            <person name="Mardis E.R."/>
            <person name="Wilson R.K."/>
        </authorList>
    </citation>
    <scope>NUCLEOTIDE SEQUENCE [LARGE SCALE GENOMIC DNA]</scope>
    <source>
        <strain evidence="1 2">DP7</strain>
    </source>
</reference>
<evidence type="ECO:0000313" key="2">
    <source>
        <dbReference type="Proteomes" id="UP000004416"/>
    </source>
</evidence>
<dbReference type="EMBL" id="AFZX01000104">
    <property type="protein sequence ID" value="EHL05350.1"/>
    <property type="molecule type" value="Genomic_DNA"/>
</dbReference>